<gene>
    <name evidence="10" type="ORF">OIU77_020373</name>
</gene>
<evidence type="ECO:0000256" key="2">
    <source>
        <dbReference type="ARBA" id="ARBA00004389"/>
    </source>
</evidence>
<comment type="similarity">
    <text evidence="3">Belongs to the bZIP family.</text>
</comment>
<dbReference type="InterPro" id="IPR004827">
    <property type="entry name" value="bZIP"/>
</dbReference>
<feature type="domain" description="BZIP" evidence="9">
    <location>
        <begin position="150"/>
        <end position="207"/>
    </location>
</feature>
<evidence type="ECO:0000256" key="8">
    <source>
        <dbReference type="SAM" id="MobiDB-lite"/>
    </source>
</evidence>
<accession>A0ABQ9CNT5</accession>
<evidence type="ECO:0000256" key="6">
    <source>
        <dbReference type="ARBA" id="ARBA00023163"/>
    </source>
</evidence>
<keyword evidence="11" id="KW-1185">Reference proteome</keyword>
<protein>
    <recommendedName>
        <fullName evidence="9">BZIP domain-containing protein</fullName>
    </recommendedName>
</protein>
<evidence type="ECO:0000259" key="9">
    <source>
        <dbReference type="PROSITE" id="PS50217"/>
    </source>
</evidence>
<reference evidence="10" key="2">
    <citation type="journal article" date="2023" name="Int. J. Mol. Sci.">
        <title>De Novo Assembly and Annotation of 11 Diverse Shrub Willow (Salix) Genomes Reveals Novel Gene Organization in Sex-Linked Regions.</title>
        <authorList>
            <person name="Hyden B."/>
            <person name="Feng K."/>
            <person name="Yates T.B."/>
            <person name="Jawdy S."/>
            <person name="Cereghino C."/>
            <person name="Smart L.B."/>
            <person name="Muchero W."/>
        </authorList>
    </citation>
    <scope>NUCLEOTIDE SEQUENCE</scope>
    <source>
        <tissue evidence="10">Shoot tip</tissue>
    </source>
</reference>
<keyword evidence="5" id="KW-0238">DNA-binding</keyword>
<reference evidence="10" key="1">
    <citation type="submission" date="2022-10" db="EMBL/GenBank/DDBJ databases">
        <authorList>
            <person name="Hyden B.L."/>
            <person name="Feng K."/>
            <person name="Yates T."/>
            <person name="Jawdy S."/>
            <person name="Smart L.B."/>
            <person name="Muchero W."/>
        </authorList>
    </citation>
    <scope>NUCLEOTIDE SEQUENCE</scope>
    <source>
        <tissue evidence="10">Shoot tip</tissue>
    </source>
</reference>
<dbReference type="Pfam" id="PF07716">
    <property type="entry name" value="bZIP_2"/>
    <property type="match status" value="1"/>
</dbReference>
<feature type="compositionally biased region" description="Basic and acidic residues" evidence="8">
    <location>
        <begin position="125"/>
        <end position="141"/>
    </location>
</feature>
<dbReference type="PANTHER" id="PTHR47416">
    <property type="entry name" value="BASIC-LEUCINE ZIPPER TRANSCRIPTION FACTOR F-RELATED"/>
    <property type="match status" value="1"/>
</dbReference>
<organism evidence="10 11">
    <name type="scientific">Salix suchowensis</name>
    <dbReference type="NCBI Taxonomy" id="1278906"/>
    <lineage>
        <taxon>Eukaryota</taxon>
        <taxon>Viridiplantae</taxon>
        <taxon>Streptophyta</taxon>
        <taxon>Embryophyta</taxon>
        <taxon>Tracheophyta</taxon>
        <taxon>Spermatophyta</taxon>
        <taxon>Magnoliopsida</taxon>
        <taxon>eudicotyledons</taxon>
        <taxon>Gunneridae</taxon>
        <taxon>Pentapetalae</taxon>
        <taxon>rosids</taxon>
        <taxon>fabids</taxon>
        <taxon>Malpighiales</taxon>
        <taxon>Salicaceae</taxon>
        <taxon>Saliceae</taxon>
        <taxon>Salix</taxon>
    </lineage>
</organism>
<dbReference type="SMART" id="SM00338">
    <property type="entry name" value="BRLZ"/>
    <property type="match status" value="1"/>
</dbReference>
<evidence type="ECO:0000256" key="1">
    <source>
        <dbReference type="ARBA" id="ARBA00004123"/>
    </source>
</evidence>
<dbReference type="InterPro" id="IPR046347">
    <property type="entry name" value="bZIP_sf"/>
</dbReference>
<evidence type="ECO:0000313" key="10">
    <source>
        <dbReference type="EMBL" id="KAJ6399805.1"/>
    </source>
</evidence>
<evidence type="ECO:0000256" key="4">
    <source>
        <dbReference type="ARBA" id="ARBA00023015"/>
    </source>
</evidence>
<comment type="caution">
    <text evidence="10">The sequence shown here is derived from an EMBL/GenBank/DDBJ whole genome shotgun (WGS) entry which is preliminary data.</text>
</comment>
<sequence>MPVLVFESKKFLQGDDVPGQIDWDNILDGLPFSDNIFELEPPSTTYLQPIDDSSNSLSPAVVSSWIGEIETLLMKDDDDKVDQLDDCNAFLADILVDSPAAHESGGEVLDASTDKDSTSSDDADGGPKEKDDGAEEKTKNNEEEDPDDTVSKKRRRQLRNKDAAVRSRERKKMHVRDLEVKSRYLEGECRRLDRLLQCFIAENHALRLCLQRGGVTGVTSARQESAVLVMESLLLGSLLWFLGIMCLFPQPATPRSTLAEVQLETMEKKAPENAALRGAGSEVFISLANSRRCKASRPRMKLTDVISPSLNLVL</sequence>
<comment type="subcellular location">
    <subcellularLocation>
        <location evidence="2">Endoplasmic reticulum membrane</location>
        <topology evidence="2">Single-pass membrane protein</topology>
    </subcellularLocation>
    <subcellularLocation>
        <location evidence="1">Nucleus</location>
    </subcellularLocation>
</comment>
<feature type="region of interest" description="Disordered" evidence="8">
    <location>
        <begin position="101"/>
        <end position="172"/>
    </location>
</feature>
<dbReference type="Gene3D" id="1.20.5.170">
    <property type="match status" value="1"/>
</dbReference>
<keyword evidence="7" id="KW-0539">Nucleus</keyword>
<dbReference type="SUPFAM" id="SSF57959">
    <property type="entry name" value="Leucine zipper domain"/>
    <property type="match status" value="1"/>
</dbReference>
<keyword evidence="4" id="KW-0805">Transcription regulation</keyword>
<evidence type="ECO:0000256" key="3">
    <source>
        <dbReference type="ARBA" id="ARBA00007163"/>
    </source>
</evidence>
<dbReference type="PROSITE" id="PS50217">
    <property type="entry name" value="BZIP"/>
    <property type="match status" value="1"/>
</dbReference>
<evidence type="ECO:0000256" key="5">
    <source>
        <dbReference type="ARBA" id="ARBA00023125"/>
    </source>
</evidence>
<evidence type="ECO:0000313" key="11">
    <source>
        <dbReference type="Proteomes" id="UP001141253"/>
    </source>
</evidence>
<proteinExistence type="inferred from homology"/>
<keyword evidence="6" id="KW-0804">Transcription</keyword>
<name>A0ABQ9CNT5_9ROSI</name>
<dbReference type="PANTHER" id="PTHR47416:SF8">
    <property type="entry name" value="BASIC-LEUCINE ZIPPER TRANSCRIPTION FACTOR E-RELATED"/>
    <property type="match status" value="1"/>
</dbReference>
<dbReference type="Proteomes" id="UP001141253">
    <property type="component" value="Chromosome 5"/>
</dbReference>
<dbReference type="EMBL" id="JAPFFI010000003">
    <property type="protein sequence ID" value="KAJ6399805.1"/>
    <property type="molecule type" value="Genomic_DNA"/>
</dbReference>
<dbReference type="PROSITE" id="PS00036">
    <property type="entry name" value="BZIP_BASIC"/>
    <property type="match status" value="1"/>
</dbReference>
<evidence type="ECO:0000256" key="7">
    <source>
        <dbReference type="ARBA" id="ARBA00023242"/>
    </source>
</evidence>
<dbReference type="CDD" id="cd14704">
    <property type="entry name" value="bZIP_HY5-like"/>
    <property type="match status" value="1"/>
</dbReference>